<keyword evidence="2 3" id="KW-0413">Isomerase</keyword>
<name>A0A949X3I5_9CLOT</name>
<dbReference type="EC" id="5.4.99.12" evidence="3"/>
<dbReference type="HAMAP" id="MF_00171">
    <property type="entry name" value="TruA"/>
    <property type="match status" value="1"/>
</dbReference>
<feature type="domain" description="Pseudouridine synthase I TruA alpha/beta" evidence="5">
    <location>
        <begin position="7"/>
        <end position="103"/>
    </location>
</feature>
<dbReference type="GO" id="GO:0160147">
    <property type="term" value="F:tRNA pseudouridine(38-40) synthase activity"/>
    <property type="evidence" value="ECO:0007669"/>
    <property type="project" value="UniProtKB-EC"/>
</dbReference>
<keyword evidence="7" id="KW-1185">Reference proteome</keyword>
<proteinExistence type="inferred from homology"/>
<dbReference type="GO" id="GO:0003723">
    <property type="term" value="F:RNA binding"/>
    <property type="evidence" value="ECO:0007669"/>
    <property type="project" value="InterPro"/>
</dbReference>
<dbReference type="PIRSF" id="PIRSF001430">
    <property type="entry name" value="tRNA_psdUrid_synth"/>
    <property type="match status" value="1"/>
</dbReference>
<evidence type="ECO:0000313" key="7">
    <source>
        <dbReference type="Proteomes" id="UP000694308"/>
    </source>
</evidence>
<dbReference type="AlphaFoldDB" id="A0A949X3I5"/>
<dbReference type="PANTHER" id="PTHR11142">
    <property type="entry name" value="PSEUDOURIDYLATE SYNTHASE"/>
    <property type="match status" value="1"/>
</dbReference>
<gene>
    <name evidence="3 6" type="primary">truA</name>
    <name evidence="6" type="ORF">I6U48_17380</name>
</gene>
<dbReference type="RefSeq" id="WP_218321728.1">
    <property type="nucleotide sequence ID" value="NZ_JAEEGC010000093.1"/>
</dbReference>
<comment type="subunit">
    <text evidence="3">Homodimer.</text>
</comment>
<protein>
    <recommendedName>
        <fullName evidence="3">tRNA pseudouridine synthase A</fullName>
        <ecNumber evidence="3">5.4.99.12</ecNumber>
    </recommendedName>
    <alternativeName>
        <fullName evidence="3">tRNA pseudouridine(38-40) synthase</fullName>
    </alternativeName>
    <alternativeName>
        <fullName evidence="3">tRNA pseudouridylate synthase I</fullName>
    </alternativeName>
    <alternativeName>
        <fullName evidence="3">tRNA-uridine isomerase I</fullName>
    </alternativeName>
</protein>
<evidence type="ECO:0000256" key="1">
    <source>
        <dbReference type="ARBA" id="ARBA00022694"/>
    </source>
</evidence>
<dbReference type="Pfam" id="PF01416">
    <property type="entry name" value="PseudoU_synth_1"/>
    <property type="match status" value="2"/>
</dbReference>
<evidence type="ECO:0000259" key="5">
    <source>
        <dbReference type="Pfam" id="PF01416"/>
    </source>
</evidence>
<comment type="similarity">
    <text evidence="3 4">Belongs to the tRNA pseudouridine synthase TruA family.</text>
</comment>
<evidence type="ECO:0000256" key="2">
    <source>
        <dbReference type="ARBA" id="ARBA00023235"/>
    </source>
</evidence>
<dbReference type="PANTHER" id="PTHR11142:SF0">
    <property type="entry name" value="TRNA PSEUDOURIDINE SYNTHASE-LIKE 1"/>
    <property type="match status" value="1"/>
</dbReference>
<dbReference type="InterPro" id="IPR001406">
    <property type="entry name" value="PsdUridine_synth_TruA"/>
</dbReference>
<evidence type="ECO:0000256" key="4">
    <source>
        <dbReference type="RuleBase" id="RU003792"/>
    </source>
</evidence>
<evidence type="ECO:0000313" key="6">
    <source>
        <dbReference type="EMBL" id="MBV7274669.1"/>
    </source>
</evidence>
<feature type="active site" description="Nucleophile" evidence="3">
    <location>
        <position position="52"/>
    </location>
</feature>
<dbReference type="EMBL" id="JAEEGC010000093">
    <property type="protein sequence ID" value="MBV7274669.1"/>
    <property type="molecule type" value="Genomic_DNA"/>
</dbReference>
<dbReference type="CDD" id="cd02570">
    <property type="entry name" value="PseudoU_synth_EcTruA"/>
    <property type="match status" value="1"/>
</dbReference>
<dbReference type="InterPro" id="IPR020097">
    <property type="entry name" value="PsdUridine_synth_TruA_a/b_dom"/>
</dbReference>
<comment type="caution">
    <text evidence="3">Lacks conserved residue(s) required for the propagation of feature annotation.</text>
</comment>
<organism evidence="6 7">
    <name type="scientific">Clostridium thailandense</name>
    <dbReference type="NCBI Taxonomy" id="2794346"/>
    <lineage>
        <taxon>Bacteria</taxon>
        <taxon>Bacillati</taxon>
        <taxon>Bacillota</taxon>
        <taxon>Clostridia</taxon>
        <taxon>Eubacteriales</taxon>
        <taxon>Clostridiaceae</taxon>
        <taxon>Clostridium</taxon>
    </lineage>
</organism>
<dbReference type="GO" id="GO:0031119">
    <property type="term" value="P:tRNA pseudouridine synthesis"/>
    <property type="evidence" value="ECO:0007669"/>
    <property type="project" value="UniProtKB-UniRule"/>
</dbReference>
<dbReference type="NCBIfam" id="TIGR00071">
    <property type="entry name" value="hisT_truA"/>
    <property type="match status" value="1"/>
</dbReference>
<dbReference type="FunFam" id="3.30.70.580:FF:000001">
    <property type="entry name" value="tRNA pseudouridine synthase A"/>
    <property type="match status" value="1"/>
</dbReference>
<feature type="binding site" evidence="3">
    <location>
        <position position="110"/>
    </location>
    <ligand>
        <name>substrate</name>
    </ligand>
</feature>
<evidence type="ECO:0000256" key="3">
    <source>
        <dbReference type="HAMAP-Rule" id="MF_00171"/>
    </source>
</evidence>
<comment type="catalytic activity">
    <reaction evidence="3 4">
        <text>uridine(38/39/40) in tRNA = pseudouridine(38/39/40) in tRNA</text>
        <dbReference type="Rhea" id="RHEA:22376"/>
        <dbReference type="Rhea" id="RHEA-COMP:10085"/>
        <dbReference type="Rhea" id="RHEA-COMP:10087"/>
        <dbReference type="ChEBI" id="CHEBI:65314"/>
        <dbReference type="ChEBI" id="CHEBI:65315"/>
        <dbReference type="EC" id="5.4.99.12"/>
    </reaction>
</comment>
<reference evidence="6" key="1">
    <citation type="submission" date="2020-12" db="EMBL/GenBank/DDBJ databases">
        <title>Clostridium thailandense sp. nov., a novel acetogenic bacterium isolated from peat land soil in Thailand.</title>
        <authorList>
            <person name="Chaikitkaew S."/>
            <person name="Birkeland N.K."/>
        </authorList>
    </citation>
    <scope>NUCLEOTIDE SEQUENCE</scope>
    <source>
        <strain evidence="6">PL3</strain>
    </source>
</reference>
<comment type="caution">
    <text evidence="6">The sequence shown here is derived from an EMBL/GenBank/DDBJ whole genome shotgun (WGS) entry which is preliminary data.</text>
</comment>
<accession>A0A949X3I5</accession>
<dbReference type="Proteomes" id="UP000694308">
    <property type="component" value="Unassembled WGS sequence"/>
</dbReference>
<keyword evidence="1 3" id="KW-0819">tRNA processing</keyword>
<sequence>MRNIKLIIEYDGTNYAGWQRQNNAVAIQQKVEEAIKCVTGSFSEVIGSSRTDSGVHARGFVCNFYTESKIPSLSFKKALNNFLPEDIVIINSEDVENEFHSRYHSTGKKYVYTIVTGTERSAIGRNYVYYFYRKLDIQKMQDGARYFLGTHDFSAFKKTGSSVKTSVRTIKDLQIKQKEKTIEFSIVGDGFLYNMVRIIVGTLLEVGVGRFTPEYIVQIIDSKDRSKAGKPVPARGLCLEEVYY</sequence>
<comment type="function">
    <text evidence="3">Formation of pseudouridine at positions 38, 39 and 40 in the anticodon stem and loop of transfer RNAs.</text>
</comment>
<feature type="domain" description="Pseudouridine synthase I TruA alpha/beta" evidence="5">
    <location>
        <begin position="144"/>
        <end position="244"/>
    </location>
</feature>